<comment type="caution">
    <text evidence="7">The sequence shown here is derived from an EMBL/GenBank/DDBJ whole genome shotgun (WGS) entry which is preliminary data.</text>
</comment>
<dbReference type="Gene3D" id="3.90.190.10">
    <property type="entry name" value="Protein tyrosine phosphatase superfamily"/>
    <property type="match status" value="2"/>
</dbReference>
<dbReference type="PROSITE" id="PS00383">
    <property type="entry name" value="TYR_PHOSPHATASE_1"/>
    <property type="match status" value="1"/>
</dbReference>
<dbReference type="InterPro" id="IPR003595">
    <property type="entry name" value="Tyr_Pase_cat"/>
</dbReference>
<dbReference type="SUPFAM" id="SSF52799">
    <property type="entry name" value="(Phosphotyrosine protein) phosphatases II"/>
    <property type="match status" value="2"/>
</dbReference>
<evidence type="ECO:0000256" key="1">
    <source>
        <dbReference type="ARBA" id="ARBA00013064"/>
    </source>
</evidence>
<dbReference type="SMART" id="SM00404">
    <property type="entry name" value="PTPc_motif"/>
    <property type="match status" value="2"/>
</dbReference>
<dbReference type="Pfam" id="PF00102">
    <property type="entry name" value="Y_phosphatase"/>
    <property type="match status" value="2"/>
</dbReference>
<keyword evidence="3" id="KW-0904">Protein phosphatase</keyword>
<evidence type="ECO:0000313" key="8">
    <source>
        <dbReference type="Proteomes" id="UP001186944"/>
    </source>
</evidence>
<feature type="domain" description="Tyrosine-protein phosphatase" evidence="5">
    <location>
        <begin position="136"/>
        <end position="387"/>
    </location>
</feature>
<sequence>MQVNHFHFTAWPDKDVPKSASTILDFRNKVVKNESSKDGPTLVHCSAGIGRTGTYIALDYLVREGEQEGSVDIVNCLTTLRRQRTQFVQTVEQYEFLHEALLEGLTMKDLSVDSKDFPAMYDKIKRKNPKSGKTFLREQFDDINTMIPNEKEGNFATAKLPENRKKNRYSNILAADNCRYFVTSSKRSDYINAIAIPSHNKTAAFALTQMPLPDTIEDFWNLVLSQSMTTIVMMNAVKKEKDPDIYWPLSGLSTFGKIKVQQLEEDVTNEAYRILKLSVTRVRSNECLVVKQFQCLFWPDEDGVPRGTRQMLQLMEDVDSWQRSNDNPTIVVHCLDGARKSGLFCAVSAILERVRAEQTVNVVRTISQMRSKRQQIVSSQFHPTSSQGVGYVMSLGFLDCGGYSADRLFTKRTNNQWFTPCFTSDTVTGNVSATESSVVKCVLFYQDNAPVHKSVTTIAAIYDNEHPPYSTDLVPPDFRLFVAPNFSHMMSSLQWMTF</sequence>
<dbReference type="InterPro" id="IPR029021">
    <property type="entry name" value="Prot-tyrosine_phosphatase-like"/>
</dbReference>
<dbReference type="Proteomes" id="UP001186944">
    <property type="component" value="Unassembled WGS sequence"/>
</dbReference>
<reference evidence="7" key="1">
    <citation type="submission" date="2019-08" db="EMBL/GenBank/DDBJ databases">
        <title>The improved chromosome-level genome for the pearl oyster Pinctada fucata martensii using PacBio sequencing and Hi-C.</title>
        <authorList>
            <person name="Zheng Z."/>
        </authorList>
    </citation>
    <scope>NUCLEOTIDE SEQUENCE</scope>
    <source>
        <strain evidence="7">ZZ-2019</strain>
        <tissue evidence="7">Adductor muscle</tissue>
    </source>
</reference>
<gene>
    <name evidence="7" type="ORF">FSP39_023255</name>
</gene>
<organism evidence="7 8">
    <name type="scientific">Pinctada imbricata</name>
    <name type="common">Atlantic pearl-oyster</name>
    <name type="synonym">Pinctada martensii</name>
    <dbReference type="NCBI Taxonomy" id="66713"/>
    <lineage>
        <taxon>Eukaryota</taxon>
        <taxon>Metazoa</taxon>
        <taxon>Spiralia</taxon>
        <taxon>Lophotrochozoa</taxon>
        <taxon>Mollusca</taxon>
        <taxon>Bivalvia</taxon>
        <taxon>Autobranchia</taxon>
        <taxon>Pteriomorphia</taxon>
        <taxon>Pterioida</taxon>
        <taxon>Pterioidea</taxon>
        <taxon>Pteriidae</taxon>
        <taxon>Pinctada</taxon>
    </lineage>
</organism>
<dbReference type="SMART" id="SM00194">
    <property type="entry name" value="PTPc"/>
    <property type="match status" value="1"/>
</dbReference>
<dbReference type="PRINTS" id="PR00700">
    <property type="entry name" value="PRTYPHPHTASE"/>
</dbReference>
<evidence type="ECO:0000259" key="5">
    <source>
        <dbReference type="PROSITE" id="PS50055"/>
    </source>
</evidence>
<evidence type="ECO:0000256" key="3">
    <source>
        <dbReference type="ARBA" id="ARBA00022912"/>
    </source>
</evidence>
<dbReference type="PANTHER" id="PTHR19134:SF534">
    <property type="entry name" value="LD27988P"/>
    <property type="match status" value="1"/>
</dbReference>
<evidence type="ECO:0000313" key="7">
    <source>
        <dbReference type="EMBL" id="KAK3091870.1"/>
    </source>
</evidence>
<name>A0AA89BQQ6_PINIB</name>
<dbReference type="PROSITE" id="PS50056">
    <property type="entry name" value="TYR_PHOSPHATASE_2"/>
    <property type="match status" value="2"/>
</dbReference>
<dbReference type="EMBL" id="VSWD01000010">
    <property type="protein sequence ID" value="KAK3091870.1"/>
    <property type="molecule type" value="Genomic_DNA"/>
</dbReference>
<feature type="domain" description="Tyrosine-protein phosphatase" evidence="5">
    <location>
        <begin position="1"/>
        <end position="104"/>
    </location>
</feature>
<feature type="domain" description="Tyrosine specific protein phosphatases" evidence="6">
    <location>
        <begin position="21"/>
        <end position="95"/>
    </location>
</feature>
<comment type="catalytic activity">
    <reaction evidence="4">
        <text>O-phospho-L-tyrosyl-[protein] + H2O = L-tyrosyl-[protein] + phosphate</text>
        <dbReference type="Rhea" id="RHEA:10684"/>
        <dbReference type="Rhea" id="RHEA-COMP:10136"/>
        <dbReference type="Rhea" id="RHEA-COMP:20101"/>
        <dbReference type="ChEBI" id="CHEBI:15377"/>
        <dbReference type="ChEBI" id="CHEBI:43474"/>
        <dbReference type="ChEBI" id="CHEBI:46858"/>
        <dbReference type="ChEBI" id="CHEBI:61978"/>
        <dbReference type="EC" id="3.1.3.48"/>
    </reaction>
</comment>
<evidence type="ECO:0000256" key="4">
    <source>
        <dbReference type="ARBA" id="ARBA00051722"/>
    </source>
</evidence>
<feature type="domain" description="Tyrosine specific protein phosphatases" evidence="6">
    <location>
        <begin position="309"/>
        <end position="384"/>
    </location>
</feature>
<dbReference type="EC" id="3.1.3.48" evidence="1"/>
<proteinExistence type="predicted"/>
<dbReference type="InterPro" id="IPR000387">
    <property type="entry name" value="Tyr_Pase_dom"/>
</dbReference>
<dbReference type="FunFam" id="3.90.190.10:FF:000102">
    <property type="entry name" value="Receptor-type tyrosine-protein phosphatase"/>
    <property type="match status" value="1"/>
</dbReference>
<dbReference type="PANTHER" id="PTHR19134">
    <property type="entry name" value="RECEPTOR-TYPE TYROSINE-PROTEIN PHOSPHATASE"/>
    <property type="match status" value="1"/>
</dbReference>
<dbReference type="InterPro" id="IPR016130">
    <property type="entry name" value="Tyr_Pase_AS"/>
</dbReference>
<evidence type="ECO:0000259" key="6">
    <source>
        <dbReference type="PROSITE" id="PS50056"/>
    </source>
</evidence>
<protein>
    <recommendedName>
        <fullName evidence="1">protein-tyrosine-phosphatase</fullName>
        <ecNumber evidence="1">3.1.3.48</ecNumber>
    </recommendedName>
</protein>
<evidence type="ECO:0000256" key="2">
    <source>
        <dbReference type="ARBA" id="ARBA00022801"/>
    </source>
</evidence>
<dbReference type="PROSITE" id="PS50055">
    <property type="entry name" value="TYR_PHOSPHATASE_PTP"/>
    <property type="match status" value="2"/>
</dbReference>
<dbReference type="AlphaFoldDB" id="A0AA89BQQ6"/>
<dbReference type="CDD" id="cd00047">
    <property type="entry name" value="PTPc"/>
    <property type="match status" value="1"/>
</dbReference>
<dbReference type="InterPro" id="IPR000242">
    <property type="entry name" value="PTP_cat"/>
</dbReference>
<keyword evidence="2" id="KW-0378">Hydrolase</keyword>
<keyword evidence="8" id="KW-1185">Reference proteome</keyword>
<accession>A0AA89BQQ6</accession>
<dbReference type="InterPro" id="IPR050348">
    <property type="entry name" value="Protein-Tyr_Phosphatase"/>
</dbReference>
<dbReference type="GO" id="GO:0004725">
    <property type="term" value="F:protein tyrosine phosphatase activity"/>
    <property type="evidence" value="ECO:0007669"/>
    <property type="project" value="UniProtKB-EC"/>
</dbReference>